<dbReference type="RefSeq" id="XP_015174696.1">
    <property type="nucleotide sequence ID" value="XM_015319210.1"/>
</dbReference>
<reference evidence="3" key="1">
    <citation type="submission" date="2025-08" db="UniProtKB">
        <authorList>
            <consortium name="RefSeq"/>
        </authorList>
    </citation>
    <scope>IDENTIFICATION</scope>
    <source>
        <tissue evidence="3">Whole body</tissue>
    </source>
</reference>
<organism evidence="2 3">
    <name type="scientific">Polistes dominula</name>
    <name type="common">European paper wasp</name>
    <name type="synonym">Vespa dominula</name>
    <dbReference type="NCBI Taxonomy" id="743375"/>
    <lineage>
        <taxon>Eukaryota</taxon>
        <taxon>Metazoa</taxon>
        <taxon>Ecdysozoa</taxon>
        <taxon>Arthropoda</taxon>
        <taxon>Hexapoda</taxon>
        <taxon>Insecta</taxon>
        <taxon>Pterygota</taxon>
        <taxon>Neoptera</taxon>
        <taxon>Endopterygota</taxon>
        <taxon>Hymenoptera</taxon>
        <taxon>Apocrita</taxon>
        <taxon>Aculeata</taxon>
        <taxon>Vespoidea</taxon>
        <taxon>Vespidae</taxon>
        <taxon>Polistinae</taxon>
        <taxon>Polistini</taxon>
        <taxon>Polistes</taxon>
    </lineage>
</organism>
<keyword evidence="1" id="KW-0472">Membrane</keyword>
<accession>A0ABM1I3A9</accession>
<keyword evidence="2" id="KW-1185">Reference proteome</keyword>
<evidence type="ECO:0000313" key="2">
    <source>
        <dbReference type="Proteomes" id="UP000694924"/>
    </source>
</evidence>
<keyword evidence="1" id="KW-1133">Transmembrane helix</keyword>
<sequence length="173" mass="20323">MKGSKIKRVLLKIMKIFVVVNHCFTVIVSVYFVKMKLNKVSLYVVVYLILNLPKISSVLPLKNMQYQSKCKEFAQKMEHRPKDYENMCQAIEKIYKMQKPRIDYTIKDNPVYRIQQKFKEAHNNNIPAIHKVAKIIGLIIIKILIFGCCIFCKCLKKIKNSRKNEQNQSVINV</sequence>
<feature type="transmembrane region" description="Helical" evidence="1">
    <location>
        <begin position="13"/>
        <end position="33"/>
    </location>
</feature>
<evidence type="ECO:0000313" key="3">
    <source>
        <dbReference type="RefSeq" id="XP_015174696.1"/>
    </source>
</evidence>
<proteinExistence type="predicted"/>
<keyword evidence="1" id="KW-0812">Transmembrane</keyword>
<feature type="transmembrane region" description="Helical" evidence="1">
    <location>
        <begin position="135"/>
        <end position="155"/>
    </location>
</feature>
<gene>
    <name evidence="3" type="primary">LOC107065481</name>
</gene>
<protein>
    <submittedName>
        <fullName evidence="3">Uncharacterized protein LOC107065481</fullName>
    </submittedName>
</protein>
<dbReference type="GeneID" id="107065481"/>
<name>A0ABM1I3A9_POLDO</name>
<dbReference type="Proteomes" id="UP000694924">
    <property type="component" value="Unplaced"/>
</dbReference>
<evidence type="ECO:0000256" key="1">
    <source>
        <dbReference type="SAM" id="Phobius"/>
    </source>
</evidence>